<evidence type="ECO:0008006" key="5">
    <source>
        <dbReference type="Google" id="ProtNLM"/>
    </source>
</evidence>
<dbReference type="GO" id="GO:0016783">
    <property type="term" value="F:sulfurtransferase activity"/>
    <property type="evidence" value="ECO:0007669"/>
    <property type="project" value="TreeGrafter"/>
</dbReference>
<dbReference type="VEuPathDB" id="MicrosporidiaDB:VICG_02016"/>
<dbReference type="GO" id="GO:0005829">
    <property type="term" value="C:cytosol"/>
    <property type="evidence" value="ECO:0007669"/>
    <property type="project" value="TreeGrafter"/>
</dbReference>
<evidence type="ECO:0000313" key="4">
    <source>
        <dbReference type="Proteomes" id="UP000011082"/>
    </source>
</evidence>
<dbReference type="Gene3D" id="3.40.50.620">
    <property type="entry name" value="HUPs"/>
    <property type="match status" value="1"/>
</dbReference>
<dbReference type="InterPro" id="IPR014729">
    <property type="entry name" value="Rossmann-like_a/b/a_fold"/>
</dbReference>
<evidence type="ECO:0000256" key="1">
    <source>
        <dbReference type="ARBA" id="ARBA00022490"/>
    </source>
</evidence>
<dbReference type="InterPro" id="IPR019407">
    <property type="entry name" value="CTU2"/>
</dbReference>
<proteinExistence type="predicted"/>
<dbReference type="GeneID" id="19882726"/>
<dbReference type="GO" id="GO:0000049">
    <property type="term" value="F:tRNA binding"/>
    <property type="evidence" value="ECO:0007669"/>
    <property type="project" value="InterPro"/>
</dbReference>
<dbReference type="HOGENOM" id="CLU_1094271_0_0_1"/>
<protein>
    <recommendedName>
        <fullName evidence="5">Cytoplasmic tRNA 2-thiolation protein 2</fullName>
    </recommendedName>
</protein>
<dbReference type="STRING" id="993615.L2GKV1"/>
<gene>
    <name evidence="3" type="ORF">VICG_02016</name>
</gene>
<keyword evidence="4" id="KW-1185">Reference proteome</keyword>
<organism evidence="3 4">
    <name type="scientific">Vittaforma corneae (strain ATCC 50505)</name>
    <name type="common">Microsporidian parasite</name>
    <name type="synonym">Nosema corneum</name>
    <dbReference type="NCBI Taxonomy" id="993615"/>
    <lineage>
        <taxon>Eukaryota</taxon>
        <taxon>Fungi</taxon>
        <taxon>Fungi incertae sedis</taxon>
        <taxon>Microsporidia</taxon>
        <taxon>Nosematidae</taxon>
        <taxon>Vittaforma</taxon>
    </lineage>
</organism>
<keyword evidence="1" id="KW-0963">Cytoplasm</keyword>
<sequence>MSGCSKCKSAADVKINVLKYCNQCFLSFFELKVQRNLHKLHSNSSILIYLSDSPSSLVAIEFLNKTLSGRKFKKLCIFCRNSLLFKTSIQFVDAEFSPENEYSLKRQSSDVIQYCLENSYDVLLYAESMNQAITGSLLLLCKGQGLDAVSYCSRNQYDSLNIVNIFEGVKQKEISYYLYLKGINDIDAKPRDVLKNKDIPVRVVIDKFISKLDEKNELAVFNIKNTFKKLYKSE</sequence>
<dbReference type="GO" id="GO:0002143">
    <property type="term" value="P:tRNA wobble position uridine thiolation"/>
    <property type="evidence" value="ECO:0007669"/>
    <property type="project" value="TreeGrafter"/>
</dbReference>
<dbReference type="PANTHER" id="PTHR20882">
    <property type="entry name" value="CYTOPLASMIC TRNA 2-THIOLATION PROTEIN 2"/>
    <property type="match status" value="1"/>
</dbReference>
<dbReference type="InParanoid" id="L2GKV1"/>
<name>L2GKV1_VITCO</name>
<accession>L2GKV1</accession>
<evidence type="ECO:0000256" key="2">
    <source>
        <dbReference type="ARBA" id="ARBA00022694"/>
    </source>
</evidence>
<dbReference type="OMA" id="YEMSANF"/>
<evidence type="ECO:0000313" key="3">
    <source>
        <dbReference type="EMBL" id="ELA40927.1"/>
    </source>
</evidence>
<dbReference type="AlphaFoldDB" id="L2GKV1"/>
<reference evidence="4" key="1">
    <citation type="submission" date="2011-05" db="EMBL/GenBank/DDBJ databases">
        <title>The genome sequence of Vittaforma corneae strain ATCC 50505.</title>
        <authorList>
            <consortium name="The Broad Institute Genome Sequencing Platform"/>
            <person name="Cuomo C."/>
            <person name="Didier E."/>
            <person name="Bowers L."/>
            <person name="Young S.K."/>
            <person name="Zeng Q."/>
            <person name="Gargeya S."/>
            <person name="Fitzgerald M."/>
            <person name="Haas B."/>
            <person name="Abouelleil A."/>
            <person name="Alvarado L."/>
            <person name="Arachchi H.M."/>
            <person name="Berlin A."/>
            <person name="Chapman S.B."/>
            <person name="Gearin G."/>
            <person name="Goldberg J."/>
            <person name="Griggs A."/>
            <person name="Gujja S."/>
            <person name="Hansen M."/>
            <person name="Heiman D."/>
            <person name="Howarth C."/>
            <person name="Larimer J."/>
            <person name="Lui A."/>
            <person name="MacDonald P.J.P."/>
            <person name="McCowen C."/>
            <person name="Montmayeur A."/>
            <person name="Murphy C."/>
            <person name="Neiman D."/>
            <person name="Pearson M."/>
            <person name="Priest M."/>
            <person name="Roberts A."/>
            <person name="Saif S."/>
            <person name="Shea T."/>
            <person name="Sisk P."/>
            <person name="Stolte C."/>
            <person name="Sykes S."/>
            <person name="Wortman J."/>
            <person name="Nusbaum C."/>
            <person name="Birren B."/>
        </authorList>
    </citation>
    <scope>NUCLEOTIDE SEQUENCE [LARGE SCALE GENOMIC DNA]</scope>
    <source>
        <strain evidence="4">ATCC 50505</strain>
    </source>
</reference>
<dbReference type="PANTHER" id="PTHR20882:SF14">
    <property type="entry name" value="CYTOPLASMIC TRNA 2-THIOLATION PROTEIN 2"/>
    <property type="match status" value="1"/>
</dbReference>
<dbReference type="Proteomes" id="UP000011082">
    <property type="component" value="Unassembled WGS sequence"/>
</dbReference>
<keyword evidence="2" id="KW-0819">tRNA processing</keyword>
<dbReference type="OrthoDB" id="2192267at2759"/>
<dbReference type="EMBL" id="JH370154">
    <property type="protein sequence ID" value="ELA40927.1"/>
    <property type="molecule type" value="Genomic_DNA"/>
</dbReference>
<dbReference type="RefSeq" id="XP_007605461.1">
    <property type="nucleotide sequence ID" value="XM_007605399.1"/>
</dbReference>